<dbReference type="EMBL" id="LUTY01002353">
    <property type="protein sequence ID" value="OAD20465.1"/>
    <property type="molecule type" value="Genomic_DNA"/>
</dbReference>
<evidence type="ECO:0000313" key="2">
    <source>
        <dbReference type="Proteomes" id="UP000076962"/>
    </source>
</evidence>
<gene>
    <name evidence="1" type="ORF">THIOM_003829</name>
</gene>
<dbReference type="InterPro" id="IPR013320">
    <property type="entry name" value="ConA-like_dom_sf"/>
</dbReference>
<protein>
    <recommendedName>
        <fullName evidence="3">GH16 domain-containing protein</fullName>
    </recommendedName>
</protein>
<reference evidence="1 2" key="1">
    <citation type="submission" date="2016-05" db="EMBL/GenBank/DDBJ databases">
        <title>Single-cell genome of chain-forming Candidatus Thiomargarita nelsonii and comparison to other large sulfur-oxidizing bacteria.</title>
        <authorList>
            <person name="Winkel M."/>
            <person name="Salman V."/>
            <person name="Woyke T."/>
            <person name="Schulz-Vogt H."/>
            <person name="Richter M."/>
            <person name="Flood B."/>
            <person name="Bailey J."/>
            <person name="Amann R."/>
            <person name="Mussmann M."/>
        </authorList>
    </citation>
    <scope>NUCLEOTIDE SEQUENCE [LARGE SCALE GENOMIC DNA]</scope>
    <source>
        <strain evidence="1 2">THI036</strain>
    </source>
</reference>
<evidence type="ECO:0000313" key="1">
    <source>
        <dbReference type="EMBL" id="OAD20465.1"/>
    </source>
</evidence>
<comment type="caution">
    <text evidence="1">The sequence shown here is derived from an EMBL/GenBank/DDBJ whole genome shotgun (WGS) entry which is preliminary data.</text>
</comment>
<keyword evidence="2" id="KW-1185">Reference proteome</keyword>
<dbReference type="SUPFAM" id="SSF49899">
    <property type="entry name" value="Concanavalin A-like lectins/glucanases"/>
    <property type="match status" value="1"/>
</dbReference>
<feature type="non-terminal residue" evidence="1">
    <location>
        <position position="176"/>
    </location>
</feature>
<dbReference type="Gene3D" id="2.60.120.200">
    <property type="match status" value="1"/>
</dbReference>
<dbReference type="Proteomes" id="UP000076962">
    <property type="component" value="Unassembled WGS sequence"/>
</dbReference>
<sequence>DNVWLDENDWLHLKITHRDGKWYSAEVFTEQSLGYGKYTFYVVGKLDQLNENAILGLFNYEDHSREIDIEFSRWGEPLNDNSQYVIQPYTVDGNTYKFNTITEGTHTTHWFDWNPNRIFFQSIHGHSLSLATPNHLIDSWTYTGNHIPTQGNEKTHINLWLLRGTPPSDGKEIEII</sequence>
<organism evidence="1 2">
    <name type="scientific">Candidatus Thiomargarita nelsonii</name>
    <dbReference type="NCBI Taxonomy" id="1003181"/>
    <lineage>
        <taxon>Bacteria</taxon>
        <taxon>Pseudomonadati</taxon>
        <taxon>Pseudomonadota</taxon>
        <taxon>Gammaproteobacteria</taxon>
        <taxon>Thiotrichales</taxon>
        <taxon>Thiotrichaceae</taxon>
        <taxon>Thiomargarita</taxon>
    </lineage>
</organism>
<feature type="non-terminal residue" evidence="1">
    <location>
        <position position="1"/>
    </location>
</feature>
<dbReference type="AlphaFoldDB" id="A0A176RXH0"/>
<proteinExistence type="predicted"/>
<name>A0A176RXH0_9GAMM</name>
<accession>A0A176RXH0</accession>
<evidence type="ECO:0008006" key="3">
    <source>
        <dbReference type="Google" id="ProtNLM"/>
    </source>
</evidence>